<dbReference type="GO" id="GO:0009403">
    <property type="term" value="P:toxin biosynthetic process"/>
    <property type="evidence" value="ECO:0007669"/>
    <property type="project" value="UniProtKB-ARBA"/>
</dbReference>
<dbReference type="PROSITE" id="PS00606">
    <property type="entry name" value="KS3_1"/>
    <property type="match status" value="1"/>
</dbReference>
<dbReference type="SUPFAM" id="SSF53335">
    <property type="entry name" value="S-adenosyl-L-methionine-dependent methyltransferases"/>
    <property type="match status" value="2"/>
</dbReference>
<dbReference type="GO" id="GO:0005829">
    <property type="term" value="C:cytosol"/>
    <property type="evidence" value="ECO:0007669"/>
    <property type="project" value="TreeGrafter"/>
</dbReference>
<dbReference type="Gene3D" id="3.30.70.3290">
    <property type="match status" value="1"/>
</dbReference>
<feature type="region of interest" description="Disordered" evidence="10">
    <location>
        <begin position="3400"/>
        <end position="3424"/>
    </location>
</feature>
<keyword evidence="7" id="KW-0443">Lipid metabolism</keyword>
<dbReference type="InterPro" id="IPR018201">
    <property type="entry name" value="Ketoacyl_synth_AS"/>
</dbReference>
<evidence type="ECO:0000313" key="14">
    <source>
        <dbReference type="Proteomes" id="UP000440224"/>
    </source>
</evidence>
<dbReference type="Pfam" id="PF00109">
    <property type="entry name" value="ketoacyl-synt"/>
    <property type="match status" value="1"/>
</dbReference>
<dbReference type="EMBL" id="WJIE01000024">
    <property type="protein sequence ID" value="MRG98067.1"/>
    <property type="molecule type" value="Genomic_DNA"/>
</dbReference>
<dbReference type="Gene3D" id="3.40.50.1820">
    <property type="entry name" value="alpha/beta hydrolase"/>
    <property type="match status" value="1"/>
</dbReference>
<dbReference type="InterPro" id="IPR009081">
    <property type="entry name" value="PP-bd_ACP"/>
</dbReference>
<dbReference type="SMART" id="SM00827">
    <property type="entry name" value="PKS_AT"/>
    <property type="match status" value="1"/>
</dbReference>
<dbReference type="FunFam" id="3.40.50.980:FF:000001">
    <property type="entry name" value="Non-ribosomal peptide synthetase"/>
    <property type="match status" value="2"/>
</dbReference>
<comment type="similarity">
    <text evidence="9">In the C-terminal section; belongs to the NRP synthetase family.</text>
</comment>
<dbReference type="InterPro" id="IPR013217">
    <property type="entry name" value="Methyltransf_12"/>
</dbReference>
<evidence type="ECO:0000256" key="10">
    <source>
        <dbReference type="SAM" id="MobiDB-lite"/>
    </source>
</evidence>
<feature type="domain" description="Carrier" evidence="11">
    <location>
        <begin position="940"/>
        <end position="1015"/>
    </location>
</feature>
<dbReference type="Pfam" id="PF02801">
    <property type="entry name" value="Ketoacyl-synt_C"/>
    <property type="match status" value="1"/>
</dbReference>
<comment type="cofactor">
    <cofactor evidence="1">
        <name>pantetheine 4'-phosphate</name>
        <dbReference type="ChEBI" id="CHEBI:47942"/>
    </cofactor>
</comment>
<evidence type="ECO:0000256" key="6">
    <source>
        <dbReference type="ARBA" id="ARBA00022832"/>
    </source>
</evidence>
<dbReference type="InterPro" id="IPR020806">
    <property type="entry name" value="PKS_PP-bd"/>
</dbReference>
<dbReference type="NCBIfam" id="TIGR01733">
    <property type="entry name" value="AA-adenyl-dom"/>
    <property type="match status" value="2"/>
</dbReference>
<evidence type="ECO:0000256" key="5">
    <source>
        <dbReference type="ARBA" id="ARBA00022737"/>
    </source>
</evidence>
<dbReference type="InterPro" id="IPR001031">
    <property type="entry name" value="Thioesterase"/>
</dbReference>
<dbReference type="PANTHER" id="PTHR45527">
    <property type="entry name" value="NONRIBOSOMAL PEPTIDE SYNTHETASE"/>
    <property type="match status" value="1"/>
</dbReference>
<sequence length="3793" mass="412375">MSVADTGCIVPAAWNDTAVAFPEHACLHELVEAQVERTPGSVAVIFEGRAISYRELDEKANRLAHRLRRSGVGPESLVGVCLERSLELVIALLAILKAGGAYVPIDPEYPRERVAFMLADSGVSLCLTHARLTGALPPFSGQFLVLDAMADDLARESVEGPPRVIGPQNLAYVIYTSGSTGRPKGVQIPHRAVVNFLASMRKRPGITERDVLLAVTSLSFDIAGLEIFLPLAAGACLVVVSRAVAVDGARLSALMAQPGGGAGACTFFQATPATFRLLLEAGWEGSPALRVLCGGEALPRDLASKILDRVGSLWNVYGPTETTIWSTLHQITSKTAPILIGRPIANTQVHLLDARMEPVPIGVPGELFIGGVGVARGYLNRPELTAERFRPDPFAREPGARMYRTGDLAAWQEDGNLAYLGRIDDQVKIRGHRIELGEIEVVLREHSMVRDAVVCAREDTPGDKRLVAYFVPRARGATTNLDEEQVGAWRDIYDGAYRQSRAEDPTFDVTGWMSSYTGEPIPEPTMRVWRDNTVARLLSLGPARVYEIGCGTGLLLHPIAPHCRSYVGADFSAAAVERLRTVSTARGLSQVTVEQREAIDFSGIEPASFNLVVLNSVAQYFPDRHYLEAVLSGAARALRPGGAIFLGDVRCLPLAEAFHASVEFSRARSDEPAAVLAERIQRAVRAEGELLLAPGYFESLRSVVPEISHAEIWLKRGHGADEMTRFRYDVLLFVGEVGESVTVATTRRYAESFGSLASLERWLADERPERAEILGIPNARVLADCIAAQKARGQEGTVHEVLSEAARGATDAVAPESLWEIGERLGYGVRVTYSRTAGPSHVDVLFEPPLEQGRPRPWRVPQGASGSLDTLTSHPSRKQHAPRLVSALRAFLGDRLPEPMIPSIFVALEALPLTPNGKIDRRALPAPSASRPELDQGFVPPRTPLEETVASIWREILDLTRVGVADDFFDLGGHSLRAVQVLSRIRRDHGVDISLPEFFARPTIESLAALIQTREGGALSPDEVPLAPTPRDGDLPLSFGEERLYFLHALAPESTAYSCPFFFRIEGPLHVEALERALSEITRRHEILRTTYHEVDGKPIRRIAKPTIVRLDKLDVDALPGGGRPEERDARVRRWIDAEAARLFDITRGPLMRAGLLRLGAAEHVLGLNLHHIVTDGWSMALFFRELEAVYDAFKRAEASPLPEPRLQYTDYAAWQRRTLAGEAASRLAGFWRERLAGAPHLLDLPADRPRPPVMSFRGARRVFRLDERQIAPLRELVAERGITLSMALLSVFAALIGRYTEREDFLLGIPIAGRGRVELEELLGFFVNTLPVRIDLSADPSFSELLLRVREASLGAYAHAALPFEQIVQELRIERSTASNPLVQVAFAPQPPGERDLGLADVSVQKLTAATKSTVFDLTLYCWEEDDGSLVGEIEYSTDLFDAWRIERMVLHFTALLQGASASPGEPVLGLPILTDLERDQLLVEWNDTSTKTPPDELVHELIEVEVDRAPDAEAVSSEERSLTYRELDERANRLAHRLVALGVGPETIVASCLDRSVEVVIAFLAILKAGGAYLPIDPAHPKDRRAFLLQDSGASVLLTRKRLDADAPPFVGKVLCLEEEAREIAAMPAERPRRRACATNAAYIIYTSGSTGRPKGVVVEHHNAAHLVHAQRAPLGIGRGARVLQTASLGFDASIWEMLMSLTVGATLCIAKLHDLLPGEDLARTLRRRRISVAFFPPSVLARQPFEEFPDLSLILVGGEACPAEIIDRWAPGRRVINAYGPTEGTVFVTSTECVPGEGTPAIGRPIAHTSAHVLDPRGQLTPVGVAGELHIGGAGVARGYLHRPELTRERFKPDPFSAAPGARLYRTGDRARWRQDGRLEFLGRVDEQVKIRGVRIELGEIEAILREHAAVQDVAAAVREDDAGDKRLVAYVVPQSAGGGMDAEDGALVAEQVSDWKTLYEGTYEQRDEGGDPTFDITGWNDSYDGRPIDAALMRVWRDSTAMRLLALKPERVLEIGCGTGLLLHPVAPHCDEYVGVDFSKKVIDALGSAVASRNLSRVRLEQREANDFRGIAPERFDLVVLNSIVQYFPDAAYLRDVLLGAARAVRDGGAIFVGDVRCLPLLGAFHGSVELHRSPSHLPASMLRGRVERAMATEGELVLDPDFFRSLVGEIPRLTHAEIWLERGHGTDEMTRYRYDVLLYVGEAPPPVEVVDSLDFTRMEGGLDAIERALVGQPAAVEILNIPNERIFSDWITWQRLRASTGPETCGQIAALAERDAQGAVAPEALWQRGEALGYEVRLSPSQTDPSRFDALFQRGAAAQGRPRPWTRVTKPYIAPLANDPLAGKRAQRLIPALRAFLRARLPDYMVPADFVTLDRLPLTPNGKLDRSALPAPDRGKKDGLATAFVAPSSEIEQSLSAIWRELLALDRIGLDDPFFDLGGHSLLLARLRSAITSRLGLEVSMVELFQFPTLRRLAAHLEAQRRGNTPSEASPRPVSDHAATQPPGSSAVAIIGMAGRFPGANDIEVFWENLRRGVEGISFFTREELLAAGVRPELVDAKEFVPAIGVIEDAMGFDAAFFGYGPAEARVMDPQHRVFLECAWEALERAGYDPSREGQRIGVFGGAEAPRYWIERVGLSERPLSAEEYRALIGNVADTLTTRVAYELGLRGPALTVMTACSTSLVAVHLACKSLLARECDVALAGGVSVLPPDRLGYVHESGSVVSPDGHCRPFDAEARGMLGSSGVALVTLKRLEDALADGDTIVAVIRGSAINNDGARKVGFTAPSVDGQAEVITRALEAADVDPESLGFVEAHGTATTLGDPIEVAALTRAFGARGRTDKRGFCALGSVKSNLGHLGAAAGVTGLIKAALSLERELIPPTLHFKTPNPELHLEESPFFVNAEPLRWGRGSTPRRAGVSAFGIGGTNAHVVLEEAPEREPSGPSRPVQLLLLSARTEAALEASTDRLAKALARDPVISLPDTAFTLQQGRAKLAHRRAVVCGDPSSAASALTNHDRDRMASGTAKEQPPRVVFMFPGMGSQRIGMGRELHESEAVYRESFDRAAASFEAALSIDIRKLVFAREADSAEAARALLRPSLNIASIFCTEYALGRLLMSWGIQPAAMTGHSLGEYAAACLAGVLSLEDTIDLLVLRGAIYEELPGDAATLVVSLSEVELAARMGPLLSLAAVNAYDNCAVSGPGEPITRFEAELAREGIQCRRLAIAGAVHCSMVEPFVDRLTRRAASMERRAPRIPLISNLTGRLLRDDEAIDPSYWARHLRGTVRFAEGIGGLLADPTCAFVEVGPGRTLSSLVRRHPAVGVSRTVCTTLAHRGAEANRSDLETLLLAVGQLWCIGVEVDWAAFWAGERRRRVPLPTYPFERIHYVMAPAPGRREGRAAVKFEAESSRRAEPAPGAPRVPGSTLLDPVEQALCALVARLLGVEKLEPTDNFFDLGGDSLIAVELRARIERELDVRLPVHALIESPTFRALAARIRGASHAGGNGVGAPVAREAHRGRLLVELRKGSAGAKPFFLVQPIGGTVYTYMPLARALDSSLAVYGIRASGMEPGEPILERVEVMAARSLEEVRTIQPEGPYLLAGHSAGGAIAYEMAQQLLARGERVALLAMLDTSSLELAKRPMESAGDFLRAMENLPALESQAYQGFLTALREDTPFRSIVLATWRALAAYRPMPLGADLLYLWARDNRAPEDADADRYWMSLAARAFSRVPVEGTHFSMMDAPLVEGVARVLGRHLALAEAAGGGPTSRATSRPSRNPGTEGDRDRDRFLVP</sequence>
<feature type="region of interest" description="Disordered" evidence="10">
    <location>
        <begin position="846"/>
        <end position="880"/>
    </location>
</feature>
<feature type="domain" description="Carrier" evidence="11">
    <location>
        <begin position="2411"/>
        <end position="2486"/>
    </location>
</feature>
<dbReference type="GO" id="GO:0043041">
    <property type="term" value="P:amino acid activation for nonribosomal peptide biosynthetic process"/>
    <property type="evidence" value="ECO:0007669"/>
    <property type="project" value="TreeGrafter"/>
</dbReference>
<keyword evidence="4" id="KW-0808">Transferase</keyword>
<name>A0A6N7Q305_9BACT</name>
<dbReference type="Gene3D" id="3.40.50.980">
    <property type="match status" value="4"/>
</dbReference>
<dbReference type="Gene3D" id="3.40.47.10">
    <property type="match status" value="1"/>
</dbReference>
<feature type="domain" description="Ketosynthase family 3 (KS3)" evidence="12">
    <location>
        <begin position="2510"/>
        <end position="2938"/>
    </location>
</feature>
<comment type="caution">
    <text evidence="13">The sequence shown here is derived from an EMBL/GenBank/DDBJ whole genome shotgun (WGS) entry which is preliminary data.</text>
</comment>
<evidence type="ECO:0000256" key="8">
    <source>
        <dbReference type="ARBA" id="ARBA00023268"/>
    </source>
</evidence>
<evidence type="ECO:0000256" key="1">
    <source>
        <dbReference type="ARBA" id="ARBA00001957"/>
    </source>
</evidence>
<evidence type="ECO:0000256" key="2">
    <source>
        <dbReference type="ARBA" id="ARBA00022450"/>
    </source>
</evidence>
<dbReference type="SUPFAM" id="SSF56801">
    <property type="entry name" value="Acetyl-CoA synthetase-like"/>
    <property type="match status" value="2"/>
</dbReference>
<dbReference type="InterPro" id="IPR016035">
    <property type="entry name" value="Acyl_Trfase/lysoPLipase"/>
</dbReference>
<dbReference type="InterPro" id="IPR001227">
    <property type="entry name" value="Ac_transferase_dom_sf"/>
</dbReference>
<protein>
    <submittedName>
        <fullName evidence="13">Amino acid adenylation domain-containing protein</fullName>
    </submittedName>
</protein>
<dbReference type="SUPFAM" id="SSF52777">
    <property type="entry name" value="CoA-dependent acyltransferases"/>
    <property type="match status" value="2"/>
</dbReference>
<dbReference type="PANTHER" id="PTHR45527:SF1">
    <property type="entry name" value="FATTY ACID SYNTHASE"/>
    <property type="match status" value="1"/>
</dbReference>
<dbReference type="Pfam" id="PF00975">
    <property type="entry name" value="Thioesterase"/>
    <property type="match status" value="1"/>
</dbReference>
<dbReference type="Gene3D" id="3.30.300.30">
    <property type="match status" value="4"/>
</dbReference>
<dbReference type="CDD" id="cd05930">
    <property type="entry name" value="A_NRPS"/>
    <property type="match status" value="1"/>
</dbReference>
<dbReference type="CDD" id="cd00833">
    <property type="entry name" value="PKS"/>
    <property type="match status" value="1"/>
</dbReference>
<dbReference type="InterPro" id="IPR000873">
    <property type="entry name" value="AMP-dep_synth/lig_dom"/>
</dbReference>
<dbReference type="FunFam" id="3.40.47.10:FF:000042">
    <property type="entry name" value="Polyketide synthase Pks13"/>
    <property type="match status" value="1"/>
</dbReference>
<keyword evidence="6" id="KW-0276">Fatty acid metabolism</keyword>
<dbReference type="Gene3D" id="3.30.559.30">
    <property type="entry name" value="Nonribosomal peptide synthetase, condensation domain"/>
    <property type="match status" value="1"/>
</dbReference>
<dbReference type="Pfam" id="PF16197">
    <property type="entry name" value="KAsynt_C_assoc"/>
    <property type="match status" value="1"/>
</dbReference>
<gene>
    <name evidence="13" type="ORF">GF068_40085</name>
</gene>
<dbReference type="SUPFAM" id="SSF47336">
    <property type="entry name" value="ACP-like"/>
    <property type="match status" value="3"/>
</dbReference>
<dbReference type="CDD" id="cd02440">
    <property type="entry name" value="AdoMet_MTases"/>
    <property type="match status" value="2"/>
</dbReference>
<dbReference type="InterPro" id="IPR036736">
    <property type="entry name" value="ACP-like_sf"/>
</dbReference>
<dbReference type="InterPro" id="IPR010071">
    <property type="entry name" value="AA_adenyl_dom"/>
</dbReference>
<feature type="compositionally biased region" description="Basic and acidic residues" evidence="10">
    <location>
        <begin position="3400"/>
        <end position="3414"/>
    </location>
</feature>
<dbReference type="PROSITE" id="PS50075">
    <property type="entry name" value="CARRIER"/>
    <property type="match status" value="3"/>
</dbReference>
<dbReference type="InterPro" id="IPR020845">
    <property type="entry name" value="AMP-binding_CS"/>
</dbReference>
<keyword evidence="14" id="KW-1185">Reference proteome</keyword>
<dbReference type="Gene3D" id="3.30.559.10">
    <property type="entry name" value="Chloramphenicol acetyltransferase-like domain"/>
    <property type="match status" value="1"/>
</dbReference>
<evidence type="ECO:0000256" key="7">
    <source>
        <dbReference type="ARBA" id="ARBA00023098"/>
    </source>
</evidence>
<dbReference type="InterPro" id="IPR020802">
    <property type="entry name" value="TesA-like"/>
</dbReference>
<dbReference type="OrthoDB" id="9778690at2"/>
<dbReference type="Pfam" id="PF00550">
    <property type="entry name" value="PP-binding"/>
    <property type="match status" value="3"/>
</dbReference>
<keyword evidence="8" id="KW-0511">Multifunctional enzyme</keyword>
<reference evidence="13 14" key="1">
    <citation type="submission" date="2019-10" db="EMBL/GenBank/DDBJ databases">
        <title>A soil myxobacterium in the family Polyangiaceae.</title>
        <authorList>
            <person name="Li Y."/>
            <person name="Wang J."/>
        </authorList>
    </citation>
    <scope>NUCLEOTIDE SEQUENCE [LARGE SCALE GENOMIC DNA]</scope>
    <source>
        <strain evidence="13 14">DSM 14734</strain>
    </source>
</reference>
<proteinExistence type="inferred from homology"/>
<dbReference type="GO" id="GO:0006633">
    <property type="term" value="P:fatty acid biosynthetic process"/>
    <property type="evidence" value="ECO:0007669"/>
    <property type="project" value="InterPro"/>
</dbReference>
<keyword evidence="2" id="KW-0596">Phosphopantetheine</keyword>
<dbReference type="PROSITE" id="PS00455">
    <property type="entry name" value="AMP_BINDING"/>
    <property type="match status" value="2"/>
</dbReference>
<dbReference type="InterPro" id="IPR014031">
    <property type="entry name" value="Ketoacyl_synth_C"/>
</dbReference>
<dbReference type="InterPro" id="IPR020841">
    <property type="entry name" value="PKS_Beta-ketoAc_synthase_dom"/>
</dbReference>
<dbReference type="Pfam" id="PF00698">
    <property type="entry name" value="Acyl_transf_1"/>
    <property type="match status" value="1"/>
</dbReference>
<organism evidence="13 14">
    <name type="scientific">Polyangium spumosum</name>
    <dbReference type="NCBI Taxonomy" id="889282"/>
    <lineage>
        <taxon>Bacteria</taxon>
        <taxon>Pseudomonadati</taxon>
        <taxon>Myxococcota</taxon>
        <taxon>Polyangia</taxon>
        <taxon>Polyangiales</taxon>
        <taxon>Polyangiaceae</taxon>
        <taxon>Polyangium</taxon>
    </lineage>
</organism>
<keyword evidence="3" id="KW-0597">Phosphoprotein</keyword>
<dbReference type="InterPro" id="IPR016039">
    <property type="entry name" value="Thiolase-like"/>
</dbReference>
<dbReference type="FunFam" id="2.30.38.10:FF:000001">
    <property type="entry name" value="Non-ribosomal peptide synthetase PvdI"/>
    <property type="match status" value="2"/>
</dbReference>
<dbReference type="Pfam" id="PF00501">
    <property type="entry name" value="AMP-binding"/>
    <property type="match status" value="2"/>
</dbReference>
<accession>A0A6N7Q305</accession>
<dbReference type="PROSITE" id="PS00012">
    <property type="entry name" value="PHOSPHOPANTETHEINE"/>
    <property type="match status" value="3"/>
</dbReference>
<evidence type="ECO:0000256" key="3">
    <source>
        <dbReference type="ARBA" id="ARBA00022553"/>
    </source>
</evidence>
<dbReference type="CDD" id="cd19531">
    <property type="entry name" value="LCL_NRPS-like"/>
    <property type="match status" value="1"/>
</dbReference>
<evidence type="ECO:0000259" key="12">
    <source>
        <dbReference type="PROSITE" id="PS52004"/>
    </source>
</evidence>
<dbReference type="FunFam" id="3.40.50.12780:FF:000012">
    <property type="entry name" value="Non-ribosomal peptide synthetase"/>
    <property type="match status" value="2"/>
</dbReference>
<dbReference type="SUPFAM" id="SSF52151">
    <property type="entry name" value="FabD/lysophospholipase-like"/>
    <property type="match status" value="1"/>
</dbReference>
<feature type="region of interest" description="Disordered" evidence="10">
    <location>
        <begin position="3761"/>
        <end position="3793"/>
    </location>
</feature>
<dbReference type="Proteomes" id="UP000440224">
    <property type="component" value="Unassembled WGS sequence"/>
</dbReference>
<dbReference type="InterPro" id="IPR029058">
    <property type="entry name" value="AB_hydrolase_fold"/>
</dbReference>
<feature type="compositionally biased region" description="Basic and acidic residues" evidence="10">
    <location>
        <begin position="3782"/>
        <end position="3793"/>
    </location>
</feature>
<dbReference type="InterPro" id="IPR045851">
    <property type="entry name" value="AMP-bd_C_sf"/>
</dbReference>
<dbReference type="InterPro" id="IPR032821">
    <property type="entry name" value="PKS_assoc"/>
</dbReference>
<dbReference type="Gene3D" id="3.40.50.150">
    <property type="entry name" value="Vaccinia Virus protein VP39"/>
    <property type="match status" value="2"/>
</dbReference>
<dbReference type="FunFam" id="1.10.1200.10:FF:000016">
    <property type="entry name" value="Non-ribosomal peptide synthase"/>
    <property type="match status" value="2"/>
</dbReference>
<keyword evidence="5" id="KW-0677">Repeat</keyword>
<dbReference type="InterPro" id="IPR014030">
    <property type="entry name" value="Ketoacyl_synth_N"/>
</dbReference>
<dbReference type="SMART" id="SM00823">
    <property type="entry name" value="PKS_PP"/>
    <property type="match status" value="3"/>
</dbReference>
<dbReference type="InterPro" id="IPR023213">
    <property type="entry name" value="CAT-like_dom_sf"/>
</dbReference>
<dbReference type="SMART" id="SM00825">
    <property type="entry name" value="PKS_KS"/>
    <property type="match status" value="1"/>
</dbReference>
<evidence type="ECO:0000313" key="13">
    <source>
        <dbReference type="EMBL" id="MRG98067.1"/>
    </source>
</evidence>
<dbReference type="InterPro" id="IPR001242">
    <property type="entry name" value="Condensation_dom"/>
</dbReference>
<dbReference type="InterPro" id="IPR029063">
    <property type="entry name" value="SAM-dependent_MTases_sf"/>
</dbReference>
<feature type="compositionally biased region" description="Polar residues" evidence="10">
    <location>
        <begin position="3769"/>
        <end position="3779"/>
    </location>
</feature>
<dbReference type="SUPFAM" id="SSF53474">
    <property type="entry name" value="alpha/beta-Hydrolases"/>
    <property type="match status" value="1"/>
</dbReference>
<dbReference type="Gene3D" id="3.30.70.250">
    <property type="entry name" value="Malonyl-CoA ACP transacylase, ACP-binding"/>
    <property type="match status" value="1"/>
</dbReference>
<dbReference type="Pfam" id="PF08242">
    <property type="entry name" value="Methyltransf_12"/>
    <property type="match status" value="2"/>
</dbReference>
<dbReference type="NCBIfam" id="NF003417">
    <property type="entry name" value="PRK04813.1"/>
    <property type="match status" value="4"/>
</dbReference>
<dbReference type="GO" id="GO:0004315">
    <property type="term" value="F:3-oxoacyl-[acyl-carrier-protein] synthase activity"/>
    <property type="evidence" value="ECO:0007669"/>
    <property type="project" value="InterPro"/>
</dbReference>
<feature type="compositionally biased region" description="Polar residues" evidence="10">
    <location>
        <begin position="864"/>
        <end position="874"/>
    </location>
</feature>
<dbReference type="InterPro" id="IPR006162">
    <property type="entry name" value="Ppantetheine_attach_site"/>
</dbReference>
<evidence type="ECO:0000256" key="9">
    <source>
        <dbReference type="ARBA" id="ARBA00029443"/>
    </source>
</evidence>
<dbReference type="InterPro" id="IPR014043">
    <property type="entry name" value="Acyl_transferase_dom"/>
</dbReference>
<dbReference type="RefSeq" id="WP_153824842.1">
    <property type="nucleotide sequence ID" value="NZ_WJIE01000024.1"/>
</dbReference>
<dbReference type="Gene3D" id="1.10.1200.10">
    <property type="entry name" value="ACP-like"/>
    <property type="match status" value="3"/>
</dbReference>
<dbReference type="SUPFAM" id="SSF53901">
    <property type="entry name" value="Thiolase-like"/>
    <property type="match status" value="1"/>
</dbReference>
<dbReference type="Gene3D" id="2.30.38.10">
    <property type="entry name" value="Luciferase, Domain 3"/>
    <property type="match status" value="2"/>
</dbReference>
<evidence type="ECO:0000256" key="4">
    <source>
        <dbReference type="ARBA" id="ARBA00022679"/>
    </source>
</evidence>
<feature type="region of interest" description="Disordered" evidence="10">
    <location>
        <begin position="2484"/>
        <end position="2508"/>
    </location>
</feature>
<dbReference type="GO" id="GO:0031177">
    <property type="term" value="F:phosphopantetheine binding"/>
    <property type="evidence" value="ECO:0007669"/>
    <property type="project" value="InterPro"/>
</dbReference>
<dbReference type="SMART" id="SM01294">
    <property type="entry name" value="PKS_PP_betabranch"/>
    <property type="match status" value="1"/>
</dbReference>
<dbReference type="PROSITE" id="PS52004">
    <property type="entry name" value="KS3_2"/>
    <property type="match status" value="1"/>
</dbReference>
<dbReference type="SMART" id="SM00824">
    <property type="entry name" value="PKS_TE"/>
    <property type="match status" value="1"/>
</dbReference>
<dbReference type="Pfam" id="PF00668">
    <property type="entry name" value="Condensation"/>
    <property type="match status" value="1"/>
</dbReference>
<dbReference type="Gene3D" id="3.40.366.10">
    <property type="entry name" value="Malonyl-Coenzyme A Acyl Carrier Protein, domain 2"/>
    <property type="match status" value="1"/>
</dbReference>
<evidence type="ECO:0000259" key="11">
    <source>
        <dbReference type="PROSITE" id="PS50075"/>
    </source>
</evidence>
<feature type="domain" description="Carrier" evidence="11">
    <location>
        <begin position="3426"/>
        <end position="3501"/>
    </location>
</feature>